<proteinExistence type="predicted"/>
<accession>A0A2M4CAW2</accession>
<name>A0A2M4CAW2_9DIPT</name>
<evidence type="ECO:0000313" key="1">
    <source>
        <dbReference type="EMBL" id="MBW62088.1"/>
    </source>
</evidence>
<dbReference type="EMBL" id="GGFJ01012947">
    <property type="protein sequence ID" value="MBW62088.1"/>
    <property type="molecule type" value="Transcribed_RNA"/>
</dbReference>
<protein>
    <submittedName>
        <fullName evidence="1">Putative secreted protein</fullName>
    </submittedName>
</protein>
<reference evidence="1" key="1">
    <citation type="submission" date="2018-01" db="EMBL/GenBank/DDBJ databases">
        <title>An insight into the sialome of Amazonian anophelines.</title>
        <authorList>
            <person name="Ribeiro J.M."/>
            <person name="Scarpassa V."/>
            <person name="Calvo E."/>
        </authorList>
    </citation>
    <scope>NUCLEOTIDE SEQUENCE</scope>
    <source>
        <tissue evidence="1">Salivary glands</tissue>
    </source>
</reference>
<sequence length="90" mass="10580">MLLVRFLSRCAWWKSFVRGWPLALWCECGALRVLAKIIMSNKGKLQDDQSSYKKIYVRFKASKCLCWRTDGDGNHFRGVTKTVQHHVYLK</sequence>
<dbReference type="AlphaFoldDB" id="A0A2M4CAW2"/>
<organism evidence="1">
    <name type="scientific">Anopheles marajoara</name>
    <dbReference type="NCBI Taxonomy" id="58244"/>
    <lineage>
        <taxon>Eukaryota</taxon>
        <taxon>Metazoa</taxon>
        <taxon>Ecdysozoa</taxon>
        <taxon>Arthropoda</taxon>
        <taxon>Hexapoda</taxon>
        <taxon>Insecta</taxon>
        <taxon>Pterygota</taxon>
        <taxon>Neoptera</taxon>
        <taxon>Endopterygota</taxon>
        <taxon>Diptera</taxon>
        <taxon>Nematocera</taxon>
        <taxon>Culicoidea</taxon>
        <taxon>Culicidae</taxon>
        <taxon>Anophelinae</taxon>
        <taxon>Anopheles</taxon>
    </lineage>
</organism>